<name>A0A1T4RW21_9HYPH</name>
<evidence type="ECO:0000313" key="2">
    <source>
        <dbReference type="Proteomes" id="UP000190135"/>
    </source>
</evidence>
<dbReference type="Proteomes" id="UP000190135">
    <property type="component" value="Unassembled WGS sequence"/>
</dbReference>
<accession>A0A1T4RW21</accession>
<evidence type="ECO:0000313" key="1">
    <source>
        <dbReference type="EMBL" id="SKA20204.1"/>
    </source>
</evidence>
<keyword evidence="2" id="KW-1185">Reference proteome</keyword>
<proteinExistence type="predicted"/>
<gene>
    <name evidence="1" type="ORF">SAMN05428963_10822</name>
</gene>
<dbReference type="OrthoDB" id="8410335at2"/>
<reference evidence="1 2" key="1">
    <citation type="submission" date="2017-02" db="EMBL/GenBank/DDBJ databases">
        <authorList>
            <person name="Peterson S.W."/>
        </authorList>
    </citation>
    <scope>NUCLEOTIDE SEQUENCE [LARGE SCALE GENOMIC DNA]</scope>
    <source>
        <strain evidence="1 2">USBA 369</strain>
    </source>
</reference>
<dbReference type="AlphaFoldDB" id="A0A1T4RW21"/>
<dbReference type="STRING" id="1365950.SAMN05428963_10822"/>
<organism evidence="1 2">
    <name type="scientific">Consotaella salsifontis</name>
    <dbReference type="NCBI Taxonomy" id="1365950"/>
    <lineage>
        <taxon>Bacteria</taxon>
        <taxon>Pseudomonadati</taxon>
        <taxon>Pseudomonadota</taxon>
        <taxon>Alphaproteobacteria</taxon>
        <taxon>Hyphomicrobiales</taxon>
        <taxon>Aurantimonadaceae</taxon>
        <taxon>Consotaella</taxon>
    </lineage>
</organism>
<dbReference type="RefSeq" id="WP_078708764.1">
    <property type="nucleotide sequence ID" value="NZ_FUXL01000008.1"/>
</dbReference>
<sequence length="91" mass="10007">MEENEGFFRGEMVHLVGYGGMVTGQVINERDWGCEYLVRIAGTTMEIWFRDVELMPTASPIAADAAGTIDQGNRESNNVIDLAKVRATGRA</sequence>
<dbReference type="EMBL" id="FUXL01000008">
    <property type="protein sequence ID" value="SKA20204.1"/>
    <property type="molecule type" value="Genomic_DNA"/>
</dbReference>
<protein>
    <submittedName>
        <fullName evidence="1">Uncharacterized protein</fullName>
    </submittedName>
</protein>